<gene>
    <name evidence="1" type="ORF">PIB30_107181</name>
</gene>
<dbReference type="Proteomes" id="UP001341840">
    <property type="component" value="Unassembled WGS sequence"/>
</dbReference>
<dbReference type="EMBL" id="JASCZI010246120">
    <property type="protein sequence ID" value="MED6214831.1"/>
    <property type="molecule type" value="Genomic_DNA"/>
</dbReference>
<accession>A0ABU6YXW3</accession>
<name>A0ABU6YXW3_9FABA</name>
<evidence type="ECO:0000313" key="1">
    <source>
        <dbReference type="EMBL" id="MED6214831.1"/>
    </source>
</evidence>
<organism evidence="1 2">
    <name type="scientific">Stylosanthes scabra</name>
    <dbReference type="NCBI Taxonomy" id="79078"/>
    <lineage>
        <taxon>Eukaryota</taxon>
        <taxon>Viridiplantae</taxon>
        <taxon>Streptophyta</taxon>
        <taxon>Embryophyta</taxon>
        <taxon>Tracheophyta</taxon>
        <taxon>Spermatophyta</taxon>
        <taxon>Magnoliopsida</taxon>
        <taxon>eudicotyledons</taxon>
        <taxon>Gunneridae</taxon>
        <taxon>Pentapetalae</taxon>
        <taxon>rosids</taxon>
        <taxon>fabids</taxon>
        <taxon>Fabales</taxon>
        <taxon>Fabaceae</taxon>
        <taxon>Papilionoideae</taxon>
        <taxon>50 kb inversion clade</taxon>
        <taxon>dalbergioids sensu lato</taxon>
        <taxon>Dalbergieae</taxon>
        <taxon>Pterocarpus clade</taxon>
        <taxon>Stylosanthes</taxon>
    </lineage>
</organism>
<protein>
    <submittedName>
        <fullName evidence="1">Uncharacterized protein</fullName>
    </submittedName>
</protein>
<keyword evidence="2" id="KW-1185">Reference proteome</keyword>
<reference evidence="1 2" key="1">
    <citation type="journal article" date="2023" name="Plants (Basel)">
        <title>Bridging the Gap: Combining Genomics and Transcriptomics Approaches to Understand Stylosanthes scabra, an Orphan Legume from the Brazilian Caatinga.</title>
        <authorList>
            <person name="Ferreira-Neto J.R.C."/>
            <person name="da Silva M.D."/>
            <person name="Binneck E."/>
            <person name="de Melo N.F."/>
            <person name="da Silva R.H."/>
            <person name="de Melo A.L.T.M."/>
            <person name="Pandolfi V."/>
            <person name="Bustamante F.O."/>
            <person name="Brasileiro-Vidal A.C."/>
            <person name="Benko-Iseppon A.M."/>
        </authorList>
    </citation>
    <scope>NUCLEOTIDE SEQUENCE [LARGE SCALE GENOMIC DNA]</scope>
    <source>
        <tissue evidence="1">Leaves</tissue>
    </source>
</reference>
<sequence>MIDLRVLDEVFSECLISECLMQTSVREYPSEDYPSYHRLLRVAFIQKVPSDFRVLSIFVIREVPNAGFIQRFPRYSREFFPIKAVFKIFRALRDIQIAFIRTNLDAFIKKILQ</sequence>
<evidence type="ECO:0000313" key="2">
    <source>
        <dbReference type="Proteomes" id="UP001341840"/>
    </source>
</evidence>
<proteinExistence type="predicted"/>
<comment type="caution">
    <text evidence="1">The sequence shown here is derived from an EMBL/GenBank/DDBJ whole genome shotgun (WGS) entry which is preliminary data.</text>
</comment>